<feature type="domain" description="HTH tetR-type" evidence="5">
    <location>
        <begin position="4"/>
        <end position="64"/>
    </location>
</feature>
<evidence type="ECO:0000313" key="7">
    <source>
        <dbReference type="Proteomes" id="UP000292424"/>
    </source>
</evidence>
<proteinExistence type="predicted"/>
<dbReference type="SUPFAM" id="SSF46689">
    <property type="entry name" value="Homeodomain-like"/>
    <property type="match status" value="1"/>
</dbReference>
<dbReference type="InterPro" id="IPR009057">
    <property type="entry name" value="Homeodomain-like_sf"/>
</dbReference>
<evidence type="ECO:0000313" key="6">
    <source>
        <dbReference type="EMBL" id="QES87931.1"/>
    </source>
</evidence>
<dbReference type="PANTHER" id="PTHR47506:SF3">
    <property type="entry name" value="HTH-TYPE TRANSCRIPTIONAL REGULATOR LMRA"/>
    <property type="match status" value="1"/>
</dbReference>
<dbReference type="PRINTS" id="PR00455">
    <property type="entry name" value="HTHTETR"/>
</dbReference>
<gene>
    <name evidence="6" type="ORF">E0W69_004380</name>
</gene>
<dbReference type="Proteomes" id="UP000292424">
    <property type="component" value="Chromosome"/>
</dbReference>
<keyword evidence="3" id="KW-0804">Transcription</keyword>
<dbReference type="KEGG" id="arac:E0W69_004380"/>
<organism evidence="6 7">
    <name type="scientific">Rhizosphaericola mali</name>
    <dbReference type="NCBI Taxonomy" id="2545455"/>
    <lineage>
        <taxon>Bacteria</taxon>
        <taxon>Pseudomonadati</taxon>
        <taxon>Bacteroidota</taxon>
        <taxon>Chitinophagia</taxon>
        <taxon>Chitinophagales</taxon>
        <taxon>Chitinophagaceae</taxon>
        <taxon>Rhizosphaericola</taxon>
    </lineage>
</organism>
<dbReference type="AlphaFoldDB" id="A0A5P2G8S9"/>
<dbReference type="PANTHER" id="PTHR47506">
    <property type="entry name" value="TRANSCRIPTIONAL REGULATORY PROTEIN"/>
    <property type="match status" value="1"/>
</dbReference>
<dbReference type="GO" id="GO:0003677">
    <property type="term" value="F:DNA binding"/>
    <property type="evidence" value="ECO:0007669"/>
    <property type="project" value="UniProtKB-UniRule"/>
</dbReference>
<dbReference type="InterPro" id="IPR001647">
    <property type="entry name" value="HTH_TetR"/>
</dbReference>
<dbReference type="RefSeq" id="WP_131328818.1">
    <property type="nucleotide sequence ID" value="NZ_CP044016.1"/>
</dbReference>
<evidence type="ECO:0000259" key="5">
    <source>
        <dbReference type="PROSITE" id="PS50977"/>
    </source>
</evidence>
<dbReference type="Gene3D" id="1.10.10.60">
    <property type="entry name" value="Homeodomain-like"/>
    <property type="match status" value="1"/>
</dbReference>
<keyword evidence="1" id="KW-0805">Transcription regulation</keyword>
<protein>
    <submittedName>
        <fullName evidence="6">TetR/AcrR family transcriptional regulator</fullName>
    </submittedName>
</protein>
<evidence type="ECO:0000256" key="2">
    <source>
        <dbReference type="ARBA" id="ARBA00023125"/>
    </source>
</evidence>
<dbReference type="EMBL" id="CP044016">
    <property type="protein sequence ID" value="QES87931.1"/>
    <property type="molecule type" value="Genomic_DNA"/>
</dbReference>
<dbReference type="PROSITE" id="PS50977">
    <property type="entry name" value="HTH_TETR_2"/>
    <property type="match status" value="1"/>
</dbReference>
<dbReference type="OrthoDB" id="9789566at2"/>
<dbReference type="Pfam" id="PF00440">
    <property type="entry name" value="TetR_N"/>
    <property type="match status" value="1"/>
</dbReference>
<evidence type="ECO:0000256" key="3">
    <source>
        <dbReference type="ARBA" id="ARBA00023163"/>
    </source>
</evidence>
<evidence type="ECO:0000256" key="1">
    <source>
        <dbReference type="ARBA" id="ARBA00023015"/>
    </source>
</evidence>
<keyword evidence="7" id="KW-1185">Reference proteome</keyword>
<accession>A0A5P2G8S9</accession>
<dbReference type="Gene3D" id="1.10.357.10">
    <property type="entry name" value="Tetracycline Repressor, domain 2"/>
    <property type="match status" value="1"/>
</dbReference>
<name>A0A5P2G8S9_9BACT</name>
<keyword evidence="2 4" id="KW-0238">DNA-binding</keyword>
<reference evidence="6 7" key="1">
    <citation type="submission" date="2019-09" db="EMBL/GenBank/DDBJ databases">
        <title>Complete genome sequence of Arachidicoccus sp. B3-10 isolated from apple orchard soil.</title>
        <authorList>
            <person name="Kim H.S."/>
            <person name="Han K.-I."/>
            <person name="Suh M.K."/>
            <person name="Lee K.C."/>
            <person name="Eom M.K."/>
            <person name="Kim J.-S."/>
            <person name="Kang S.W."/>
            <person name="Sin Y."/>
            <person name="Lee J.-S."/>
        </authorList>
    </citation>
    <scope>NUCLEOTIDE SEQUENCE [LARGE SCALE GENOMIC DNA]</scope>
    <source>
        <strain evidence="6 7">B3-10</strain>
    </source>
</reference>
<feature type="DNA-binding region" description="H-T-H motif" evidence="4">
    <location>
        <begin position="27"/>
        <end position="46"/>
    </location>
</feature>
<evidence type="ECO:0000256" key="4">
    <source>
        <dbReference type="PROSITE-ProRule" id="PRU00335"/>
    </source>
</evidence>
<sequence length="198" mass="23412">MASENVRLQILVGAQKLFQQNGWSKITMEVVAKSIGKAKSSLYYYFKSKEEIYFAVLDMEINEIILETIRQIKEEKTLEAKLFTFSKVKFEMTRKRRSLYATTEIGMDQEEFTKYTEIKRSVHDKYVEKEKVVLQQVFIEAIQNKELDEIDSIKMDALLLIFLCGLRGLNREFYHRISHEEMKGILQLHCQVFYKGIK</sequence>